<evidence type="ECO:0000256" key="1">
    <source>
        <dbReference type="ARBA" id="ARBA00004651"/>
    </source>
</evidence>
<dbReference type="EMBL" id="JBHRYA010000003">
    <property type="protein sequence ID" value="MFC3715786.1"/>
    <property type="molecule type" value="Genomic_DNA"/>
</dbReference>
<comment type="caution">
    <text evidence="8">The sequence shown here is derived from an EMBL/GenBank/DDBJ whole genome shotgun (WGS) entry which is preliminary data.</text>
</comment>
<dbReference type="GO" id="GO:0016740">
    <property type="term" value="F:transferase activity"/>
    <property type="evidence" value="ECO:0007669"/>
    <property type="project" value="UniProtKB-KW"/>
</dbReference>
<reference evidence="9" key="1">
    <citation type="journal article" date="2019" name="Int. J. Syst. Evol. Microbiol.">
        <title>The Global Catalogue of Microorganisms (GCM) 10K type strain sequencing project: providing services to taxonomists for standard genome sequencing and annotation.</title>
        <authorList>
            <consortium name="The Broad Institute Genomics Platform"/>
            <consortium name="The Broad Institute Genome Sequencing Center for Infectious Disease"/>
            <person name="Wu L."/>
            <person name="Ma J."/>
        </authorList>
    </citation>
    <scope>NUCLEOTIDE SEQUENCE [LARGE SCALE GENOMIC DNA]</scope>
    <source>
        <strain evidence="9">KCTC 42441</strain>
    </source>
</reference>
<dbReference type="InterPro" id="IPR000917">
    <property type="entry name" value="Sulfatase_N"/>
</dbReference>
<keyword evidence="8" id="KW-0808">Transferase</keyword>
<feature type="transmembrane region" description="Helical" evidence="6">
    <location>
        <begin position="132"/>
        <end position="152"/>
    </location>
</feature>
<comment type="subcellular location">
    <subcellularLocation>
        <location evidence="1">Cell membrane</location>
        <topology evidence="1">Multi-pass membrane protein</topology>
    </subcellularLocation>
</comment>
<keyword evidence="5 6" id="KW-0472">Membrane</keyword>
<proteinExistence type="predicted"/>
<name>A0ABV7XI28_9GAMM</name>
<dbReference type="PANTHER" id="PTHR47371">
    <property type="entry name" value="LIPOTEICHOIC ACID SYNTHASE"/>
    <property type="match status" value="1"/>
</dbReference>
<feature type="transmembrane region" description="Helical" evidence="6">
    <location>
        <begin position="46"/>
        <end position="71"/>
    </location>
</feature>
<feature type="transmembrane region" description="Helical" evidence="6">
    <location>
        <begin position="83"/>
        <end position="105"/>
    </location>
</feature>
<evidence type="ECO:0000313" key="9">
    <source>
        <dbReference type="Proteomes" id="UP001595705"/>
    </source>
</evidence>
<dbReference type="SUPFAM" id="SSF53649">
    <property type="entry name" value="Alkaline phosphatase-like"/>
    <property type="match status" value="1"/>
</dbReference>
<evidence type="ECO:0000256" key="4">
    <source>
        <dbReference type="ARBA" id="ARBA00022989"/>
    </source>
</evidence>
<evidence type="ECO:0000259" key="7">
    <source>
        <dbReference type="Pfam" id="PF00884"/>
    </source>
</evidence>
<accession>A0ABV7XI28</accession>
<evidence type="ECO:0000256" key="6">
    <source>
        <dbReference type="SAM" id="Phobius"/>
    </source>
</evidence>
<dbReference type="CDD" id="cd16015">
    <property type="entry name" value="LTA_synthase"/>
    <property type="match status" value="1"/>
</dbReference>
<dbReference type="Pfam" id="PF00884">
    <property type="entry name" value="Sulfatase"/>
    <property type="match status" value="1"/>
</dbReference>
<dbReference type="InterPro" id="IPR017850">
    <property type="entry name" value="Alkaline_phosphatase_core_sf"/>
</dbReference>
<evidence type="ECO:0000256" key="2">
    <source>
        <dbReference type="ARBA" id="ARBA00022475"/>
    </source>
</evidence>
<gene>
    <name evidence="8" type="ORF">ACFONC_06460</name>
</gene>
<keyword evidence="4 6" id="KW-1133">Transmembrane helix</keyword>
<keyword evidence="2" id="KW-1003">Cell membrane</keyword>
<dbReference type="PANTHER" id="PTHR47371:SF3">
    <property type="entry name" value="PHOSPHOGLYCEROL TRANSFERASE I"/>
    <property type="match status" value="1"/>
</dbReference>
<dbReference type="Proteomes" id="UP001595705">
    <property type="component" value="Unassembled WGS sequence"/>
</dbReference>
<feature type="domain" description="Sulfatase N-terminal" evidence="7">
    <location>
        <begin position="253"/>
        <end position="553"/>
    </location>
</feature>
<keyword evidence="9" id="KW-1185">Reference proteome</keyword>
<evidence type="ECO:0000313" key="8">
    <source>
        <dbReference type="EMBL" id="MFC3715786.1"/>
    </source>
</evidence>
<sequence>MRSFGRVSGFLGNSRVLLGIYALLLLAGMVASYALSWRRNGWPEDIASVFGLLAPSAAEALLFWCIGSLLIGRRGLRRHPLRTTLFAATTLVFSVLMPAQCYALLYSNSFISVLALENVASAHLSADIRQPLLIAAAIVASVVLVVLCRFGTPRDRPSRPWRRYATASFAVVCAMTAFTANRASPVADGAGGLQPGQSPVTALLLTSWQKWQLYHYDAMSGGSVDDDAPYPYLKDWVNREPLPFAGKPPVAQPNVIVLFIEGMSARTLEPYGSTYPGLTPNLQALARDTMVVDNYYNHTAATYRGLQGQMTSGFPRYGGSEGGQGWLEGRNADSYAKRSYSSLSGVLGKAGYHTVFFAPHPSVSALNDLIAMLGFDELYNRERSVKALLGNDPVQPFIRNALTDHDLFLALRRYLERNNGKQPLFIGLYNIGTHAFMDVDGHGEKYGDGSNHSLNTIHNLDAQFGRFYRWFARSRYADNTLLVFTSDHAHYPEPTYVQAARDEHAGDDEYDPYFVDRIPMFVRAPWLEMPPRFDAHDRTSLGLAPTVLSLLGIDRARNSFIGQSIFRPYDRGDPGLRIAPLGPSVYAIHDGHVYAPGKIPTAMAARYEHEVARARQYHALESEGRIFPARGAGQSGAPAAAVFPAPAK</sequence>
<keyword evidence="3 6" id="KW-0812">Transmembrane</keyword>
<feature type="transmembrane region" description="Helical" evidence="6">
    <location>
        <begin position="164"/>
        <end position="180"/>
    </location>
</feature>
<dbReference type="InterPro" id="IPR050448">
    <property type="entry name" value="OpgB/LTA_synthase_biosynth"/>
</dbReference>
<dbReference type="RefSeq" id="WP_386742886.1">
    <property type="nucleotide sequence ID" value="NZ_JBHRYA010000003.1"/>
</dbReference>
<protein>
    <submittedName>
        <fullName evidence="8">LTA synthase family protein</fullName>
        <ecNumber evidence="8">2.7.8.-</ecNumber>
    </submittedName>
</protein>
<dbReference type="Gene3D" id="3.40.720.10">
    <property type="entry name" value="Alkaline Phosphatase, subunit A"/>
    <property type="match status" value="1"/>
</dbReference>
<organism evidence="8 9">
    <name type="scientific">Luteimonas soli</name>
    <dbReference type="NCBI Taxonomy" id="1648966"/>
    <lineage>
        <taxon>Bacteria</taxon>
        <taxon>Pseudomonadati</taxon>
        <taxon>Pseudomonadota</taxon>
        <taxon>Gammaproteobacteria</taxon>
        <taxon>Lysobacterales</taxon>
        <taxon>Lysobacteraceae</taxon>
        <taxon>Luteimonas</taxon>
    </lineage>
</organism>
<evidence type="ECO:0000256" key="5">
    <source>
        <dbReference type="ARBA" id="ARBA00023136"/>
    </source>
</evidence>
<dbReference type="EC" id="2.7.8.-" evidence="8"/>
<evidence type="ECO:0000256" key="3">
    <source>
        <dbReference type="ARBA" id="ARBA00022692"/>
    </source>
</evidence>